<dbReference type="PANTHER" id="PTHR30055">
    <property type="entry name" value="HTH-TYPE TRANSCRIPTIONAL REGULATOR RUTR"/>
    <property type="match status" value="1"/>
</dbReference>
<dbReference type="GO" id="GO:0000976">
    <property type="term" value="F:transcription cis-regulatory region binding"/>
    <property type="evidence" value="ECO:0007669"/>
    <property type="project" value="TreeGrafter"/>
</dbReference>
<proteinExistence type="predicted"/>
<dbReference type="Gene3D" id="1.10.357.10">
    <property type="entry name" value="Tetracycline Repressor, domain 2"/>
    <property type="match status" value="1"/>
</dbReference>
<sequence length="212" mass="23132">MTEELGLRARKKQQTAARIWRVAVDLCSERGFDHVSVAEIAEAADVSKMTVFNYFGTKEGVIVGPMEEHAGDPARAVRERQPGESAVAAMRRQFLEQITGRDPSIGLSGDPRTLKVRQLINETPTLAHRMVIFHMRSVQLLTDALAEETGDPLLARVAATQLIGARNALIMENHQRTLDGDAPGDIAKDCAESAERAFGLVEKGLQGYPGNT</sequence>
<name>A0A5J6HKC5_STRAD</name>
<accession>A0A5J6HKC5</accession>
<dbReference type="Proteomes" id="UP000326553">
    <property type="component" value="Chromosome"/>
</dbReference>
<protein>
    <submittedName>
        <fullName evidence="6">TetR family transcriptional regulator</fullName>
    </submittedName>
</protein>
<evidence type="ECO:0000256" key="1">
    <source>
        <dbReference type="ARBA" id="ARBA00023015"/>
    </source>
</evidence>
<dbReference type="InterPro" id="IPR009057">
    <property type="entry name" value="Homeodomain-like_sf"/>
</dbReference>
<evidence type="ECO:0000256" key="3">
    <source>
        <dbReference type="ARBA" id="ARBA00023163"/>
    </source>
</evidence>
<organism evidence="6 7">
    <name type="scientific">Streptomyces alboniger</name>
    <dbReference type="NCBI Taxonomy" id="132473"/>
    <lineage>
        <taxon>Bacteria</taxon>
        <taxon>Bacillati</taxon>
        <taxon>Actinomycetota</taxon>
        <taxon>Actinomycetes</taxon>
        <taxon>Kitasatosporales</taxon>
        <taxon>Streptomycetaceae</taxon>
        <taxon>Streptomyces</taxon>
        <taxon>Streptomyces aurantiacus group</taxon>
    </lineage>
</organism>
<dbReference type="InterPro" id="IPR050109">
    <property type="entry name" value="HTH-type_TetR-like_transc_reg"/>
</dbReference>
<feature type="domain" description="HTH tetR-type" evidence="5">
    <location>
        <begin position="13"/>
        <end position="73"/>
    </location>
</feature>
<dbReference type="GO" id="GO:0003700">
    <property type="term" value="F:DNA-binding transcription factor activity"/>
    <property type="evidence" value="ECO:0007669"/>
    <property type="project" value="TreeGrafter"/>
</dbReference>
<dbReference type="Pfam" id="PF00440">
    <property type="entry name" value="TetR_N"/>
    <property type="match status" value="1"/>
</dbReference>
<dbReference type="EMBL" id="CP023695">
    <property type="protein sequence ID" value="QEV18934.1"/>
    <property type="molecule type" value="Genomic_DNA"/>
</dbReference>
<evidence type="ECO:0000259" key="5">
    <source>
        <dbReference type="PROSITE" id="PS50977"/>
    </source>
</evidence>
<keyword evidence="3" id="KW-0804">Transcription</keyword>
<dbReference type="OrthoDB" id="3211155at2"/>
<dbReference type="AlphaFoldDB" id="A0A5J6HKC5"/>
<dbReference type="PANTHER" id="PTHR30055:SF234">
    <property type="entry name" value="HTH-TYPE TRANSCRIPTIONAL REGULATOR BETI"/>
    <property type="match status" value="1"/>
</dbReference>
<dbReference type="Gene3D" id="1.10.10.60">
    <property type="entry name" value="Homeodomain-like"/>
    <property type="match status" value="1"/>
</dbReference>
<keyword evidence="2 4" id="KW-0238">DNA-binding</keyword>
<gene>
    <name evidence="6" type="ORF">CP975_16845</name>
</gene>
<reference evidence="6 7" key="1">
    <citation type="submission" date="2017-09" db="EMBL/GenBank/DDBJ databases">
        <authorList>
            <person name="Lee N."/>
            <person name="Cho B.-K."/>
        </authorList>
    </citation>
    <scope>NUCLEOTIDE SEQUENCE [LARGE SCALE GENOMIC DNA]</scope>
    <source>
        <strain evidence="6 7">ATCC 12461</strain>
    </source>
</reference>
<dbReference type="RefSeq" id="WP_055533126.1">
    <property type="nucleotide sequence ID" value="NZ_CP023695.1"/>
</dbReference>
<evidence type="ECO:0000313" key="6">
    <source>
        <dbReference type="EMBL" id="QEV18934.1"/>
    </source>
</evidence>
<keyword evidence="1" id="KW-0805">Transcription regulation</keyword>
<dbReference type="InterPro" id="IPR001647">
    <property type="entry name" value="HTH_TetR"/>
</dbReference>
<evidence type="ECO:0000256" key="4">
    <source>
        <dbReference type="PROSITE-ProRule" id="PRU00335"/>
    </source>
</evidence>
<dbReference type="SUPFAM" id="SSF46689">
    <property type="entry name" value="Homeodomain-like"/>
    <property type="match status" value="1"/>
</dbReference>
<dbReference type="PRINTS" id="PR00455">
    <property type="entry name" value="HTHTETR"/>
</dbReference>
<keyword evidence="7" id="KW-1185">Reference proteome</keyword>
<dbReference type="KEGG" id="salw:CP975_16845"/>
<evidence type="ECO:0000256" key="2">
    <source>
        <dbReference type="ARBA" id="ARBA00023125"/>
    </source>
</evidence>
<evidence type="ECO:0000313" key="7">
    <source>
        <dbReference type="Proteomes" id="UP000326553"/>
    </source>
</evidence>
<dbReference type="PROSITE" id="PS50977">
    <property type="entry name" value="HTH_TETR_2"/>
    <property type="match status" value="1"/>
</dbReference>
<feature type="DNA-binding region" description="H-T-H motif" evidence="4">
    <location>
        <begin position="36"/>
        <end position="55"/>
    </location>
</feature>